<proteinExistence type="predicted"/>
<evidence type="ECO:0000313" key="2">
    <source>
        <dbReference type="EMBL" id="KAF7524518.1"/>
    </source>
</evidence>
<gene>
    <name evidence="2" type="ORF">PCG10_005778</name>
</gene>
<evidence type="ECO:0000313" key="3">
    <source>
        <dbReference type="Proteomes" id="UP000701341"/>
    </source>
</evidence>
<dbReference type="Proteomes" id="UP000701341">
    <property type="component" value="Unassembled WGS sequence"/>
</dbReference>
<name>A0A9P5GLZ4_PENCR</name>
<feature type="region of interest" description="Disordered" evidence="1">
    <location>
        <begin position="26"/>
        <end position="65"/>
    </location>
</feature>
<sequence length="65" mass="6917">DHGTASKSLGISKAACRIWFIRLQQKHGTKVKGNGTPRGKQAQGHPNNEEATAGEGTNKYGAIEN</sequence>
<keyword evidence="3" id="KW-1185">Reference proteome</keyword>
<reference evidence="2" key="1">
    <citation type="submission" date="2020-02" db="EMBL/GenBank/DDBJ databases">
        <authorList>
            <person name="Lichtner F.J."/>
        </authorList>
    </citation>
    <scope>NUCLEOTIDE SEQUENCE</scope>
    <source>
        <strain evidence="2">G10</strain>
    </source>
</reference>
<comment type="caution">
    <text evidence="2">The sequence shown here is derived from an EMBL/GenBank/DDBJ whole genome shotgun (WGS) entry which is preliminary data.</text>
</comment>
<dbReference type="AlphaFoldDB" id="A0A9P5GLZ4"/>
<organism evidence="2 3">
    <name type="scientific">Penicillium crustosum</name>
    <name type="common">Blue mold fungus</name>
    <dbReference type="NCBI Taxonomy" id="36656"/>
    <lineage>
        <taxon>Eukaryota</taxon>
        <taxon>Fungi</taxon>
        <taxon>Dikarya</taxon>
        <taxon>Ascomycota</taxon>
        <taxon>Pezizomycotina</taxon>
        <taxon>Eurotiomycetes</taxon>
        <taxon>Eurotiomycetidae</taxon>
        <taxon>Eurotiales</taxon>
        <taxon>Aspergillaceae</taxon>
        <taxon>Penicillium</taxon>
    </lineage>
</organism>
<protein>
    <submittedName>
        <fullName evidence="2">Uncharacterized protein</fullName>
    </submittedName>
</protein>
<dbReference type="EMBL" id="JAAOZQ010000036">
    <property type="protein sequence ID" value="KAF7524518.1"/>
    <property type="molecule type" value="Genomic_DNA"/>
</dbReference>
<accession>A0A9P5GLZ4</accession>
<feature type="non-terminal residue" evidence="2">
    <location>
        <position position="1"/>
    </location>
</feature>
<evidence type="ECO:0000256" key="1">
    <source>
        <dbReference type="SAM" id="MobiDB-lite"/>
    </source>
</evidence>